<sequence length="63" mass="7247">MINQMTQTKNSEFDTDMECINHQIQMIGNSKNILNLGGSIFSDILDEKKIKFSKIKTEINLEL</sequence>
<organism evidence="1">
    <name type="scientific">marine metagenome</name>
    <dbReference type="NCBI Taxonomy" id="408172"/>
    <lineage>
        <taxon>unclassified sequences</taxon>
        <taxon>metagenomes</taxon>
        <taxon>ecological metagenomes</taxon>
    </lineage>
</organism>
<gene>
    <name evidence="1" type="ORF">METZ01_LOCUS346608</name>
</gene>
<proteinExistence type="predicted"/>
<accession>A0A382R7N8</accession>
<evidence type="ECO:0000313" key="1">
    <source>
        <dbReference type="EMBL" id="SVC93754.1"/>
    </source>
</evidence>
<name>A0A382R7N8_9ZZZZ</name>
<dbReference type="AlphaFoldDB" id="A0A382R7N8"/>
<protein>
    <submittedName>
        <fullName evidence="1">Uncharacterized protein</fullName>
    </submittedName>
</protein>
<reference evidence="1" key="1">
    <citation type="submission" date="2018-05" db="EMBL/GenBank/DDBJ databases">
        <authorList>
            <person name="Lanie J.A."/>
            <person name="Ng W.-L."/>
            <person name="Kazmierczak K.M."/>
            <person name="Andrzejewski T.M."/>
            <person name="Davidsen T.M."/>
            <person name="Wayne K.J."/>
            <person name="Tettelin H."/>
            <person name="Glass J.I."/>
            <person name="Rusch D."/>
            <person name="Podicherti R."/>
            <person name="Tsui H.-C.T."/>
            <person name="Winkler M.E."/>
        </authorList>
    </citation>
    <scope>NUCLEOTIDE SEQUENCE</scope>
</reference>
<feature type="non-terminal residue" evidence="1">
    <location>
        <position position="63"/>
    </location>
</feature>
<dbReference type="EMBL" id="UINC01119720">
    <property type="protein sequence ID" value="SVC93754.1"/>
    <property type="molecule type" value="Genomic_DNA"/>
</dbReference>